<dbReference type="Proteomes" id="UP000193642">
    <property type="component" value="Unassembled WGS sequence"/>
</dbReference>
<sequence>MERRISMFPGLSVKNNISEVGLSHNGRYSSLLFLQHGLNPIALIDSRREDVHGGAVLLPELYIERLTCNNRLDSLYSNVTESTHALLCLEATQQVTGTTFLYSITH</sequence>
<keyword evidence="2" id="KW-1185">Reference proteome</keyword>
<dbReference type="AlphaFoldDB" id="A0A1Y2CVL8"/>
<name>A0A1Y2CVL8_9FUNG</name>
<protein>
    <submittedName>
        <fullName evidence="1">Uncharacterized protein</fullName>
    </submittedName>
</protein>
<evidence type="ECO:0000313" key="2">
    <source>
        <dbReference type="Proteomes" id="UP000193642"/>
    </source>
</evidence>
<dbReference type="EMBL" id="MCGO01000006">
    <property type="protein sequence ID" value="ORY50936.1"/>
    <property type="molecule type" value="Genomic_DNA"/>
</dbReference>
<accession>A0A1Y2CVL8</accession>
<comment type="caution">
    <text evidence="1">The sequence shown here is derived from an EMBL/GenBank/DDBJ whole genome shotgun (WGS) entry which is preliminary data.</text>
</comment>
<gene>
    <name evidence="1" type="ORF">BCR33DRAFT_712889</name>
</gene>
<proteinExistence type="predicted"/>
<organism evidence="1 2">
    <name type="scientific">Rhizoclosmatium globosum</name>
    <dbReference type="NCBI Taxonomy" id="329046"/>
    <lineage>
        <taxon>Eukaryota</taxon>
        <taxon>Fungi</taxon>
        <taxon>Fungi incertae sedis</taxon>
        <taxon>Chytridiomycota</taxon>
        <taxon>Chytridiomycota incertae sedis</taxon>
        <taxon>Chytridiomycetes</taxon>
        <taxon>Chytridiales</taxon>
        <taxon>Chytriomycetaceae</taxon>
        <taxon>Rhizoclosmatium</taxon>
    </lineage>
</organism>
<evidence type="ECO:0000313" key="1">
    <source>
        <dbReference type="EMBL" id="ORY50936.1"/>
    </source>
</evidence>
<reference evidence="1 2" key="1">
    <citation type="submission" date="2016-07" db="EMBL/GenBank/DDBJ databases">
        <title>Pervasive Adenine N6-methylation of Active Genes in Fungi.</title>
        <authorList>
            <consortium name="DOE Joint Genome Institute"/>
            <person name="Mondo S.J."/>
            <person name="Dannebaum R.O."/>
            <person name="Kuo R.C."/>
            <person name="Labutti K."/>
            <person name="Haridas S."/>
            <person name="Kuo A."/>
            <person name="Salamov A."/>
            <person name="Ahrendt S.R."/>
            <person name="Lipzen A."/>
            <person name="Sullivan W."/>
            <person name="Andreopoulos W.B."/>
            <person name="Clum A."/>
            <person name="Lindquist E."/>
            <person name="Daum C."/>
            <person name="Ramamoorthy G.K."/>
            <person name="Gryganskyi A."/>
            <person name="Culley D."/>
            <person name="Magnuson J.K."/>
            <person name="James T.Y."/>
            <person name="O'Malley M.A."/>
            <person name="Stajich J.E."/>
            <person name="Spatafora J.W."/>
            <person name="Visel A."/>
            <person name="Grigoriev I.V."/>
        </authorList>
    </citation>
    <scope>NUCLEOTIDE SEQUENCE [LARGE SCALE GENOMIC DNA]</scope>
    <source>
        <strain evidence="1 2">JEL800</strain>
    </source>
</reference>